<reference evidence="4 5" key="1">
    <citation type="submission" date="2019-02" db="EMBL/GenBank/DDBJ databases">
        <title>Deep-cultivation of Planctomycetes and their phenomic and genomic characterization uncovers novel biology.</title>
        <authorList>
            <person name="Wiegand S."/>
            <person name="Jogler M."/>
            <person name="Boedeker C."/>
            <person name="Pinto D."/>
            <person name="Vollmers J."/>
            <person name="Rivas-Marin E."/>
            <person name="Kohn T."/>
            <person name="Peeters S.H."/>
            <person name="Heuer A."/>
            <person name="Rast P."/>
            <person name="Oberbeckmann S."/>
            <person name="Bunk B."/>
            <person name="Jeske O."/>
            <person name="Meyerdierks A."/>
            <person name="Storesund J.E."/>
            <person name="Kallscheuer N."/>
            <person name="Luecker S."/>
            <person name="Lage O.M."/>
            <person name="Pohl T."/>
            <person name="Merkel B.J."/>
            <person name="Hornburger P."/>
            <person name="Mueller R.-W."/>
            <person name="Bruemmer F."/>
            <person name="Labrenz M."/>
            <person name="Spormann A.M."/>
            <person name="Op den Camp H."/>
            <person name="Overmann J."/>
            <person name="Amann R."/>
            <person name="Jetten M.S.M."/>
            <person name="Mascher T."/>
            <person name="Medema M.H."/>
            <person name="Devos D.P."/>
            <person name="Kaster A.-K."/>
            <person name="Ovreas L."/>
            <person name="Rohde M."/>
            <person name="Galperin M.Y."/>
            <person name="Jogler C."/>
        </authorList>
    </citation>
    <scope>NUCLEOTIDE SEQUENCE [LARGE SCALE GENOMIC DNA]</scope>
    <source>
        <strain evidence="4 5">FF011L</strain>
    </source>
</reference>
<dbReference type="PANTHER" id="PTHR43736">
    <property type="entry name" value="ADP-RIBOSE PYROPHOSPHATASE"/>
    <property type="match status" value="1"/>
</dbReference>
<protein>
    <submittedName>
        <fullName evidence="4">Nucleoside triphosphatase NudI</fullName>
        <ecNumber evidence="4">3.6.1.-</ecNumber>
    </submittedName>
</protein>
<name>A0A517MHH0_9BACT</name>
<dbReference type="KEGG" id="rml:FF011L_31040"/>
<gene>
    <name evidence="4" type="primary">nudI</name>
    <name evidence="4" type="ORF">FF011L_31040</name>
</gene>
<dbReference type="Proteomes" id="UP000320672">
    <property type="component" value="Chromosome"/>
</dbReference>
<organism evidence="4 5">
    <name type="scientific">Roseimaritima multifibrata</name>
    <dbReference type="NCBI Taxonomy" id="1930274"/>
    <lineage>
        <taxon>Bacteria</taxon>
        <taxon>Pseudomonadati</taxon>
        <taxon>Planctomycetota</taxon>
        <taxon>Planctomycetia</taxon>
        <taxon>Pirellulales</taxon>
        <taxon>Pirellulaceae</taxon>
        <taxon>Roseimaritima</taxon>
    </lineage>
</organism>
<comment type="similarity">
    <text evidence="2">Belongs to the Nudix hydrolase family.</text>
</comment>
<dbReference type="InterPro" id="IPR020476">
    <property type="entry name" value="Nudix_hydrolase"/>
</dbReference>
<dbReference type="PRINTS" id="PR00502">
    <property type="entry name" value="NUDIXFAMILY"/>
</dbReference>
<dbReference type="InterPro" id="IPR015797">
    <property type="entry name" value="NUDIX_hydrolase-like_dom_sf"/>
</dbReference>
<dbReference type="InterPro" id="IPR020084">
    <property type="entry name" value="NUDIX_hydrolase_CS"/>
</dbReference>
<sequence length="203" mass="22424">MNAPIPVAESFHYCPRCGTPREDASSEDGAAEAVKTNPGRSCNPFRCHACSFVFYFGPVGAVGAIIADKQDRILLIRRAKDPGKGQYGLPGGFVDPGERAEEALRREVCEELGLTVLSMNQLTTFPNTYCYKGVILQVLDVFYVCTVDPNEVVRADDVEVTSWEWAKCNEKTLSQMAFDSNRKALKVFLDGDANTDRKNNARC</sequence>
<dbReference type="EC" id="3.6.1.-" evidence="4"/>
<accession>A0A517MHH0</accession>
<dbReference type="AlphaFoldDB" id="A0A517MHH0"/>
<evidence type="ECO:0000313" key="4">
    <source>
        <dbReference type="EMBL" id="QDS94325.1"/>
    </source>
</evidence>
<evidence type="ECO:0000313" key="5">
    <source>
        <dbReference type="Proteomes" id="UP000320672"/>
    </source>
</evidence>
<dbReference type="PANTHER" id="PTHR43736:SF1">
    <property type="entry name" value="DIHYDRONEOPTERIN TRIPHOSPHATE DIPHOSPHATASE"/>
    <property type="match status" value="1"/>
</dbReference>
<dbReference type="CDD" id="cd04681">
    <property type="entry name" value="NUDIX_Hydrolase"/>
    <property type="match status" value="1"/>
</dbReference>
<evidence type="ECO:0000259" key="3">
    <source>
        <dbReference type="PROSITE" id="PS51462"/>
    </source>
</evidence>
<dbReference type="GO" id="GO:0016787">
    <property type="term" value="F:hydrolase activity"/>
    <property type="evidence" value="ECO:0007669"/>
    <property type="project" value="UniProtKB-KW"/>
</dbReference>
<dbReference type="PROSITE" id="PS00893">
    <property type="entry name" value="NUDIX_BOX"/>
    <property type="match status" value="1"/>
</dbReference>
<feature type="domain" description="Nudix hydrolase" evidence="3">
    <location>
        <begin position="57"/>
        <end position="189"/>
    </location>
</feature>
<dbReference type="PROSITE" id="PS51462">
    <property type="entry name" value="NUDIX"/>
    <property type="match status" value="1"/>
</dbReference>
<keyword evidence="1 2" id="KW-0378">Hydrolase</keyword>
<proteinExistence type="inferred from homology"/>
<dbReference type="RefSeq" id="WP_145352369.1">
    <property type="nucleotide sequence ID" value="NZ_CP036262.1"/>
</dbReference>
<evidence type="ECO:0000256" key="2">
    <source>
        <dbReference type="RuleBase" id="RU003476"/>
    </source>
</evidence>
<dbReference type="OrthoDB" id="9786141at2"/>
<dbReference type="InterPro" id="IPR000086">
    <property type="entry name" value="NUDIX_hydrolase_dom"/>
</dbReference>
<dbReference type="Gene3D" id="3.90.79.10">
    <property type="entry name" value="Nucleoside Triphosphate Pyrophosphohydrolase"/>
    <property type="match status" value="1"/>
</dbReference>
<evidence type="ECO:0000256" key="1">
    <source>
        <dbReference type="ARBA" id="ARBA00022801"/>
    </source>
</evidence>
<dbReference type="SUPFAM" id="SSF55811">
    <property type="entry name" value="Nudix"/>
    <property type="match status" value="1"/>
</dbReference>
<keyword evidence="5" id="KW-1185">Reference proteome</keyword>
<dbReference type="Pfam" id="PF00293">
    <property type="entry name" value="NUDIX"/>
    <property type="match status" value="1"/>
</dbReference>
<dbReference type="EMBL" id="CP036262">
    <property type="protein sequence ID" value="QDS94325.1"/>
    <property type="molecule type" value="Genomic_DNA"/>
</dbReference>